<evidence type="ECO:0000256" key="1">
    <source>
        <dbReference type="PROSITE-ProRule" id="PRU00473"/>
    </source>
</evidence>
<dbReference type="STRING" id="762486.SAMN05444411_104196"/>
<dbReference type="PANTHER" id="PTHR30329:SF21">
    <property type="entry name" value="LIPOPROTEIN YIAD-RELATED"/>
    <property type="match status" value="1"/>
</dbReference>
<name>A0A1H3AQ43_9FLAO</name>
<dbReference type="Gene3D" id="3.30.1330.60">
    <property type="entry name" value="OmpA-like domain"/>
    <property type="match status" value="1"/>
</dbReference>
<keyword evidence="5" id="KW-1185">Reference proteome</keyword>
<dbReference type="GO" id="GO:0016020">
    <property type="term" value="C:membrane"/>
    <property type="evidence" value="ECO:0007669"/>
    <property type="project" value="UniProtKB-UniRule"/>
</dbReference>
<reference evidence="4 5" key="1">
    <citation type="submission" date="2016-10" db="EMBL/GenBank/DDBJ databases">
        <authorList>
            <person name="de Groot N.N."/>
        </authorList>
    </citation>
    <scope>NUCLEOTIDE SEQUENCE [LARGE SCALE GENOMIC DNA]</scope>
    <source>
        <strain evidence="4 5">DSM 24956</strain>
    </source>
</reference>
<keyword evidence="1" id="KW-0472">Membrane</keyword>
<dbReference type="InterPro" id="IPR006665">
    <property type="entry name" value="OmpA-like"/>
</dbReference>
<dbReference type="Proteomes" id="UP000199595">
    <property type="component" value="Unassembled WGS sequence"/>
</dbReference>
<gene>
    <name evidence="4" type="ORF">SAMN05444411_104196</name>
</gene>
<dbReference type="EMBL" id="FNNJ01000004">
    <property type="protein sequence ID" value="SDX31806.1"/>
    <property type="molecule type" value="Genomic_DNA"/>
</dbReference>
<dbReference type="InterPro" id="IPR036737">
    <property type="entry name" value="OmpA-like_sf"/>
</dbReference>
<dbReference type="AlphaFoldDB" id="A0A1H3AQ43"/>
<proteinExistence type="predicted"/>
<dbReference type="PANTHER" id="PTHR30329">
    <property type="entry name" value="STATOR ELEMENT OF FLAGELLAR MOTOR COMPLEX"/>
    <property type="match status" value="1"/>
</dbReference>
<protein>
    <submittedName>
        <fullName evidence="4">OmpA family protein</fullName>
    </submittedName>
</protein>
<organism evidence="4 5">
    <name type="scientific">Lutibacter oricola</name>
    <dbReference type="NCBI Taxonomy" id="762486"/>
    <lineage>
        <taxon>Bacteria</taxon>
        <taxon>Pseudomonadati</taxon>
        <taxon>Bacteroidota</taxon>
        <taxon>Flavobacteriia</taxon>
        <taxon>Flavobacteriales</taxon>
        <taxon>Flavobacteriaceae</taxon>
        <taxon>Lutibacter</taxon>
    </lineage>
</organism>
<feature type="domain" description="OmpA-like" evidence="3">
    <location>
        <begin position="174"/>
        <end position="289"/>
    </location>
</feature>
<feature type="chain" id="PRO_5011788023" evidence="2">
    <location>
        <begin position="21"/>
        <end position="289"/>
    </location>
</feature>
<feature type="signal peptide" evidence="2">
    <location>
        <begin position="1"/>
        <end position="20"/>
    </location>
</feature>
<accession>A0A1H3AQ43</accession>
<evidence type="ECO:0000313" key="4">
    <source>
        <dbReference type="EMBL" id="SDX31806.1"/>
    </source>
</evidence>
<evidence type="ECO:0000313" key="5">
    <source>
        <dbReference type="Proteomes" id="UP000199595"/>
    </source>
</evidence>
<dbReference type="InterPro" id="IPR050330">
    <property type="entry name" value="Bact_OuterMem_StrucFunc"/>
</dbReference>
<dbReference type="OrthoDB" id="9763897at2"/>
<dbReference type="SUPFAM" id="SSF103088">
    <property type="entry name" value="OmpA-like"/>
    <property type="match status" value="1"/>
</dbReference>
<dbReference type="Pfam" id="PF00691">
    <property type="entry name" value="OmpA"/>
    <property type="match status" value="1"/>
</dbReference>
<dbReference type="PROSITE" id="PS51123">
    <property type="entry name" value="OMPA_2"/>
    <property type="match status" value="1"/>
</dbReference>
<sequence>MLNFIKAFLFFLLWSAVALTSHFFLTHRNFDNCTSITNSTISGSQNNIKTANNFIIAYKNDTLFKATKGFQIKNNETSISSIDSIYKLTYFLKNKINNNYTKQLEILGYYEKNEKESIGLARANNLKKELISKGFTASLINTATKQTTIKFNKKTIAFNGIQINIKDLAPSIIDSLETIITTKILHTQLENQTLIEDAELKNYIHILKQYQKNHPTKTISITGHTDNKGYFQKNLIKGQLKADALKNYFAKQGIQMPMQSFSKGEAVPIANKYTIEGRALNNRIEIKIN</sequence>
<dbReference type="CDD" id="cd07185">
    <property type="entry name" value="OmpA_C-like"/>
    <property type="match status" value="1"/>
</dbReference>
<keyword evidence="2" id="KW-0732">Signal</keyword>
<evidence type="ECO:0000259" key="3">
    <source>
        <dbReference type="PROSITE" id="PS51123"/>
    </source>
</evidence>
<evidence type="ECO:0000256" key="2">
    <source>
        <dbReference type="SAM" id="SignalP"/>
    </source>
</evidence>